<protein>
    <recommendedName>
        <fullName evidence="2">CCHC-type domain-containing protein</fullName>
    </recommendedName>
</protein>
<keyword evidence="1" id="KW-0862">Zinc</keyword>
<dbReference type="SUPFAM" id="SSF57756">
    <property type="entry name" value="Retrovirus zinc finger-like domains"/>
    <property type="match status" value="1"/>
</dbReference>
<dbReference type="PROSITE" id="PS50158">
    <property type="entry name" value="ZF_CCHC"/>
    <property type="match status" value="1"/>
</dbReference>
<keyword evidence="1" id="KW-0479">Metal-binding</keyword>
<accession>A0ABV0UG32</accession>
<evidence type="ECO:0000313" key="3">
    <source>
        <dbReference type="EMBL" id="MEQ2242722.1"/>
    </source>
</evidence>
<dbReference type="InterPro" id="IPR001878">
    <property type="entry name" value="Znf_CCHC"/>
</dbReference>
<dbReference type="Gene3D" id="4.10.60.10">
    <property type="entry name" value="Zinc finger, CCHC-type"/>
    <property type="match status" value="1"/>
</dbReference>
<dbReference type="EMBL" id="JAHRIQ010068522">
    <property type="protein sequence ID" value="MEQ2242722.1"/>
    <property type="molecule type" value="Genomic_DNA"/>
</dbReference>
<dbReference type="Pfam" id="PF00098">
    <property type="entry name" value="zf-CCHC"/>
    <property type="match status" value="1"/>
</dbReference>
<dbReference type="SMART" id="SM00343">
    <property type="entry name" value="ZnF_C2HC"/>
    <property type="match status" value="1"/>
</dbReference>
<dbReference type="Proteomes" id="UP001482620">
    <property type="component" value="Unassembled WGS sequence"/>
</dbReference>
<comment type="caution">
    <text evidence="3">The sequence shown here is derived from an EMBL/GenBank/DDBJ whole genome shotgun (WGS) entry which is preliminary data.</text>
</comment>
<dbReference type="InterPro" id="IPR036875">
    <property type="entry name" value="Znf_CCHC_sf"/>
</dbReference>
<keyword evidence="1" id="KW-0863">Zinc-finger</keyword>
<organism evidence="3 4">
    <name type="scientific">Ilyodon furcidens</name>
    <name type="common">goldbreast splitfin</name>
    <dbReference type="NCBI Taxonomy" id="33524"/>
    <lineage>
        <taxon>Eukaryota</taxon>
        <taxon>Metazoa</taxon>
        <taxon>Chordata</taxon>
        <taxon>Craniata</taxon>
        <taxon>Vertebrata</taxon>
        <taxon>Euteleostomi</taxon>
        <taxon>Actinopterygii</taxon>
        <taxon>Neopterygii</taxon>
        <taxon>Teleostei</taxon>
        <taxon>Neoteleostei</taxon>
        <taxon>Acanthomorphata</taxon>
        <taxon>Ovalentaria</taxon>
        <taxon>Atherinomorphae</taxon>
        <taxon>Cyprinodontiformes</taxon>
        <taxon>Goodeidae</taxon>
        <taxon>Ilyodon</taxon>
    </lineage>
</organism>
<keyword evidence="4" id="KW-1185">Reference proteome</keyword>
<feature type="domain" description="CCHC-type" evidence="2">
    <location>
        <begin position="140"/>
        <end position="154"/>
    </location>
</feature>
<evidence type="ECO:0000259" key="2">
    <source>
        <dbReference type="PROSITE" id="PS50158"/>
    </source>
</evidence>
<evidence type="ECO:0000313" key="4">
    <source>
        <dbReference type="Proteomes" id="UP001482620"/>
    </source>
</evidence>
<name>A0ABV0UG32_9TELE</name>
<reference evidence="3 4" key="1">
    <citation type="submission" date="2021-06" db="EMBL/GenBank/DDBJ databases">
        <authorList>
            <person name="Palmer J.M."/>
        </authorList>
    </citation>
    <scope>NUCLEOTIDE SEQUENCE [LARGE SCALE GENOMIC DNA]</scope>
    <source>
        <strain evidence="4">if_2019</strain>
        <tissue evidence="3">Muscle</tissue>
    </source>
</reference>
<proteinExistence type="predicted"/>
<gene>
    <name evidence="3" type="ORF">ILYODFUR_038945</name>
</gene>
<sequence length="159" mass="18100">MLEGEFTQRADYTIINKTKQKIEETIIEYKITMVEVFKRNSGLQHDNADDSPYQQQLKNVLQANAVPKSRNWVTKHNIDLPTCSVSGWQNWAMNAEKVVSGKKNQPPTDTLYAEDDIFYAGPVSRGRGRIRGRGGDNDTCWSCEQHGHWARNCPHGHPS</sequence>
<evidence type="ECO:0000256" key="1">
    <source>
        <dbReference type="PROSITE-ProRule" id="PRU00047"/>
    </source>
</evidence>